<reference evidence="3" key="1">
    <citation type="submission" date="2018-05" db="EMBL/GenBank/DDBJ databases">
        <authorList>
            <person name="Lanie J.A."/>
            <person name="Ng W.-L."/>
            <person name="Kazmierczak K.M."/>
            <person name="Andrzejewski T.M."/>
            <person name="Davidsen T.M."/>
            <person name="Wayne K.J."/>
            <person name="Tettelin H."/>
            <person name="Glass J.I."/>
            <person name="Rusch D."/>
            <person name="Podicherti R."/>
            <person name="Tsui H.-C.T."/>
            <person name="Winkler M.E."/>
        </authorList>
    </citation>
    <scope>NUCLEOTIDE SEQUENCE</scope>
</reference>
<dbReference type="InterPro" id="IPR051262">
    <property type="entry name" value="SMP-30/CGR1_Lactonase"/>
</dbReference>
<dbReference type="PANTHER" id="PTHR47572">
    <property type="entry name" value="LIPOPROTEIN-RELATED"/>
    <property type="match status" value="1"/>
</dbReference>
<dbReference type="SUPFAM" id="SSF63829">
    <property type="entry name" value="Calcium-dependent phosphotriesterase"/>
    <property type="match status" value="1"/>
</dbReference>
<dbReference type="EMBL" id="UINC01017644">
    <property type="protein sequence ID" value="SVA73408.1"/>
    <property type="molecule type" value="Genomic_DNA"/>
</dbReference>
<dbReference type="GO" id="GO:0016787">
    <property type="term" value="F:hydrolase activity"/>
    <property type="evidence" value="ECO:0007669"/>
    <property type="project" value="UniProtKB-KW"/>
</dbReference>
<dbReference type="Gene3D" id="2.120.10.30">
    <property type="entry name" value="TolB, C-terminal domain"/>
    <property type="match status" value="1"/>
</dbReference>
<dbReference type="InterPro" id="IPR013658">
    <property type="entry name" value="SGL"/>
</dbReference>
<evidence type="ECO:0000313" key="3">
    <source>
        <dbReference type="EMBL" id="SVA73408.1"/>
    </source>
</evidence>
<dbReference type="Pfam" id="PF08450">
    <property type="entry name" value="SGL"/>
    <property type="match status" value="1"/>
</dbReference>
<sequence>MGGIYLIFPETDTCIPVRHPGDKWSPASWWLLPFKEIFMNHRYSGLQCSRLLVVSAVATFLISSTQAQSSPPTGDPAYISSDARLELLWNGGQDITEGPAVGPDGTVYFSEITNTAANTEDGVDAGHIWKYNPTTGETTIFRSPSGMSNGMMFDAQDRLIAAEGADYGGQRVTRTDMATNKTYIIAGMYEGRPFNAPNDIAIDEQGRIYFTDPRYLGHEPIEQPVMGVYRIDTDGSIHRILADVGKPNGIAVSPDQRSLYVVSHDNGAIGVNLPPGISLQKGQMALKAYDLHGDGTATFRKTLVDYSPQDGPDGMTVDVEGNLYVTECNPKRLGVAIRSPDGEERAFIPFDIIPRNASFGRGANSHTLYITAGNGLYRIQVVKQGYHLPR</sequence>
<dbReference type="InterPro" id="IPR011042">
    <property type="entry name" value="6-blade_b-propeller_TolB-like"/>
</dbReference>
<dbReference type="AlphaFoldDB" id="A0A381Y8Q9"/>
<protein>
    <recommendedName>
        <fullName evidence="2">SMP-30/Gluconolactonase/LRE-like region domain-containing protein</fullName>
    </recommendedName>
</protein>
<keyword evidence="1" id="KW-0378">Hydrolase</keyword>
<organism evidence="3">
    <name type="scientific">marine metagenome</name>
    <dbReference type="NCBI Taxonomy" id="408172"/>
    <lineage>
        <taxon>unclassified sequences</taxon>
        <taxon>metagenomes</taxon>
        <taxon>ecological metagenomes</taxon>
    </lineage>
</organism>
<proteinExistence type="predicted"/>
<dbReference type="PRINTS" id="PR01790">
    <property type="entry name" value="SMP30FAMILY"/>
</dbReference>
<gene>
    <name evidence="3" type="ORF">METZ01_LOCUS126262</name>
</gene>
<feature type="domain" description="SMP-30/Gluconolactonase/LRE-like region" evidence="2">
    <location>
        <begin position="97"/>
        <end position="372"/>
    </location>
</feature>
<evidence type="ECO:0000256" key="1">
    <source>
        <dbReference type="ARBA" id="ARBA00022801"/>
    </source>
</evidence>
<dbReference type="PANTHER" id="PTHR47572:SF4">
    <property type="entry name" value="LACTONASE DRP35"/>
    <property type="match status" value="1"/>
</dbReference>
<evidence type="ECO:0000259" key="2">
    <source>
        <dbReference type="Pfam" id="PF08450"/>
    </source>
</evidence>
<accession>A0A381Y8Q9</accession>
<name>A0A381Y8Q9_9ZZZZ</name>
<dbReference type="InterPro" id="IPR005511">
    <property type="entry name" value="SMP-30"/>
</dbReference>